<dbReference type="RefSeq" id="WP_129573759.1">
    <property type="nucleotide sequence ID" value="NZ_CP012672.1"/>
</dbReference>
<name>A0A4P2QI91_SORCE</name>
<organism evidence="1 2">
    <name type="scientific">Sorangium cellulosum</name>
    <name type="common">Polyangium cellulosum</name>
    <dbReference type="NCBI Taxonomy" id="56"/>
    <lineage>
        <taxon>Bacteria</taxon>
        <taxon>Pseudomonadati</taxon>
        <taxon>Myxococcota</taxon>
        <taxon>Polyangia</taxon>
        <taxon>Polyangiales</taxon>
        <taxon>Polyangiaceae</taxon>
        <taxon>Sorangium</taxon>
    </lineage>
</organism>
<accession>A0A4P2QI91</accession>
<dbReference type="EMBL" id="CP012672">
    <property type="protein sequence ID" value="AUX29630.1"/>
    <property type="molecule type" value="Genomic_DNA"/>
</dbReference>
<dbReference type="AlphaFoldDB" id="A0A4P2QI91"/>
<dbReference type="InterPro" id="IPR020354">
    <property type="entry name" value="Competence_nuclease_inhibitor"/>
</dbReference>
<evidence type="ECO:0000313" key="2">
    <source>
        <dbReference type="Proteomes" id="UP000295497"/>
    </source>
</evidence>
<sequence>MSQFSLEVAYSQIFVFQSCLKDPFNDWTDAHVAQGFSWRPGSVSFRTLDVEGMASVIVEKGTALDVSPSATRAIQVPFHVPVGVDVEVGTLTGTVVIELDPGDYTVLFEHGRCLGSGMWCKFRFVPGTTAPRVVRRDEELSPGEELLMDAQPAVP</sequence>
<protein>
    <submittedName>
        <fullName evidence="1">Competence protein</fullName>
    </submittedName>
</protein>
<reference evidence="1 2" key="1">
    <citation type="submission" date="2015-09" db="EMBL/GenBank/DDBJ databases">
        <title>Sorangium comparison.</title>
        <authorList>
            <person name="Zaburannyi N."/>
            <person name="Bunk B."/>
            <person name="Overmann J."/>
            <person name="Mueller R."/>
        </authorList>
    </citation>
    <scope>NUCLEOTIDE SEQUENCE [LARGE SCALE GENOMIC DNA]</scope>
    <source>
        <strain evidence="1 2">So ce836</strain>
    </source>
</reference>
<dbReference type="InterPro" id="IPR038691">
    <property type="entry name" value="ComJ_sf"/>
</dbReference>
<gene>
    <name evidence="1" type="ORF">SOCE836_017210</name>
</gene>
<dbReference type="Proteomes" id="UP000295497">
    <property type="component" value="Chromosome"/>
</dbReference>
<dbReference type="Pfam" id="PF11033">
    <property type="entry name" value="ComJ"/>
    <property type="match status" value="1"/>
</dbReference>
<proteinExistence type="predicted"/>
<dbReference type="Gene3D" id="2.60.34.30">
    <property type="entry name" value="Competence, DNA-entry nuclease inhibitor, ComJ"/>
    <property type="match status" value="1"/>
</dbReference>
<evidence type="ECO:0000313" key="1">
    <source>
        <dbReference type="EMBL" id="AUX29630.1"/>
    </source>
</evidence>